<feature type="region of interest" description="Disordered" evidence="1">
    <location>
        <begin position="1"/>
        <end position="33"/>
    </location>
</feature>
<dbReference type="AlphaFoldDB" id="A0A0A9EJP8"/>
<proteinExistence type="predicted"/>
<accession>A0A0A9EJP8</accession>
<reference evidence="2" key="2">
    <citation type="journal article" date="2015" name="Data Brief">
        <title>Shoot transcriptome of the giant reed, Arundo donax.</title>
        <authorList>
            <person name="Barrero R.A."/>
            <person name="Guerrero F.D."/>
            <person name="Moolhuijzen P."/>
            <person name="Goolsby J.A."/>
            <person name="Tidwell J."/>
            <person name="Bellgard S.E."/>
            <person name="Bellgard M.I."/>
        </authorList>
    </citation>
    <scope>NUCLEOTIDE SEQUENCE</scope>
    <source>
        <tissue evidence="2">Shoot tissue taken approximately 20 cm above the soil surface</tissue>
    </source>
</reference>
<sequence>MGARVPGGQLPPVLDSAQRKEPHLCQSRSRGVT</sequence>
<reference evidence="2" key="1">
    <citation type="submission" date="2014-09" db="EMBL/GenBank/DDBJ databases">
        <authorList>
            <person name="Magalhaes I.L.F."/>
            <person name="Oliveira U."/>
            <person name="Santos F.R."/>
            <person name="Vidigal T.H.D.A."/>
            <person name="Brescovit A.D."/>
            <person name="Santos A.J."/>
        </authorList>
    </citation>
    <scope>NUCLEOTIDE SEQUENCE</scope>
    <source>
        <tissue evidence="2">Shoot tissue taken approximately 20 cm above the soil surface</tissue>
    </source>
</reference>
<evidence type="ECO:0000256" key="1">
    <source>
        <dbReference type="SAM" id="MobiDB-lite"/>
    </source>
</evidence>
<name>A0A0A9EJP8_ARUDO</name>
<dbReference type="EMBL" id="GBRH01197574">
    <property type="protein sequence ID" value="JAE00322.1"/>
    <property type="molecule type" value="Transcribed_RNA"/>
</dbReference>
<protein>
    <submittedName>
        <fullName evidence="2">Uncharacterized protein</fullName>
    </submittedName>
</protein>
<evidence type="ECO:0000313" key="2">
    <source>
        <dbReference type="EMBL" id="JAE00322.1"/>
    </source>
</evidence>
<organism evidence="2">
    <name type="scientific">Arundo donax</name>
    <name type="common">Giant reed</name>
    <name type="synonym">Donax arundinaceus</name>
    <dbReference type="NCBI Taxonomy" id="35708"/>
    <lineage>
        <taxon>Eukaryota</taxon>
        <taxon>Viridiplantae</taxon>
        <taxon>Streptophyta</taxon>
        <taxon>Embryophyta</taxon>
        <taxon>Tracheophyta</taxon>
        <taxon>Spermatophyta</taxon>
        <taxon>Magnoliopsida</taxon>
        <taxon>Liliopsida</taxon>
        <taxon>Poales</taxon>
        <taxon>Poaceae</taxon>
        <taxon>PACMAD clade</taxon>
        <taxon>Arundinoideae</taxon>
        <taxon>Arundineae</taxon>
        <taxon>Arundo</taxon>
    </lineage>
</organism>